<dbReference type="AlphaFoldDB" id="A0A8J5MMK9"/>
<name>A0A8J5MMK9_HOMAM</name>
<organism evidence="3 4">
    <name type="scientific">Homarus americanus</name>
    <name type="common">American lobster</name>
    <dbReference type="NCBI Taxonomy" id="6706"/>
    <lineage>
        <taxon>Eukaryota</taxon>
        <taxon>Metazoa</taxon>
        <taxon>Ecdysozoa</taxon>
        <taxon>Arthropoda</taxon>
        <taxon>Crustacea</taxon>
        <taxon>Multicrustacea</taxon>
        <taxon>Malacostraca</taxon>
        <taxon>Eumalacostraca</taxon>
        <taxon>Eucarida</taxon>
        <taxon>Decapoda</taxon>
        <taxon>Pleocyemata</taxon>
        <taxon>Astacidea</taxon>
        <taxon>Nephropoidea</taxon>
        <taxon>Nephropidae</taxon>
        <taxon>Homarus</taxon>
    </lineage>
</organism>
<keyword evidence="1" id="KW-0193">Cuticle</keyword>
<dbReference type="InterPro" id="IPR050468">
    <property type="entry name" value="Cuticle_Struct_Prot"/>
</dbReference>
<dbReference type="GO" id="GO:0008010">
    <property type="term" value="F:structural constituent of chitin-based larval cuticle"/>
    <property type="evidence" value="ECO:0007669"/>
    <property type="project" value="TreeGrafter"/>
</dbReference>
<dbReference type="PROSITE" id="PS51155">
    <property type="entry name" value="CHIT_BIND_RR_2"/>
    <property type="match status" value="1"/>
</dbReference>
<feature type="compositionally biased region" description="Low complexity" evidence="2">
    <location>
        <begin position="296"/>
        <end position="309"/>
    </location>
</feature>
<dbReference type="PANTHER" id="PTHR10380">
    <property type="entry name" value="CUTICLE PROTEIN"/>
    <property type="match status" value="1"/>
</dbReference>
<dbReference type="GO" id="GO:0062129">
    <property type="term" value="C:chitin-based extracellular matrix"/>
    <property type="evidence" value="ECO:0007669"/>
    <property type="project" value="TreeGrafter"/>
</dbReference>
<feature type="compositionally biased region" description="Acidic residues" evidence="2">
    <location>
        <begin position="202"/>
        <end position="285"/>
    </location>
</feature>
<proteinExistence type="predicted"/>
<evidence type="ECO:0000256" key="1">
    <source>
        <dbReference type="PROSITE-ProRule" id="PRU00497"/>
    </source>
</evidence>
<feature type="non-terminal residue" evidence="3">
    <location>
        <position position="316"/>
    </location>
</feature>
<gene>
    <name evidence="3" type="primary">Cu6-L12</name>
    <name evidence="3" type="ORF">Hamer_G023774</name>
</gene>
<dbReference type="PANTHER" id="PTHR10380:SF224">
    <property type="entry name" value="CUTICULAR PROTEIN 12A"/>
    <property type="match status" value="1"/>
</dbReference>
<dbReference type="Pfam" id="PF00379">
    <property type="entry name" value="Chitin_bind_4"/>
    <property type="match status" value="1"/>
</dbReference>
<keyword evidence="4" id="KW-1185">Reference proteome</keyword>
<dbReference type="Proteomes" id="UP000747542">
    <property type="component" value="Unassembled WGS sequence"/>
</dbReference>
<dbReference type="EMBL" id="JAHLQT010038733">
    <property type="protein sequence ID" value="KAG7156800.1"/>
    <property type="molecule type" value="Genomic_DNA"/>
</dbReference>
<sequence length="316" mass="34190">VVVVVAVAACTLYSPEARPAQTTFSRFPARNTVRLQNLSQRTQQDLNRVWDTQLEKQRSKSQNQDDTISFFERPGDGRYVYGYDVANDGPSHMEASDGNGKTVGKYSYTDATGKNVEVHYVSGAQGFRVISNNLPEDTEDVKRAKEVFFKAFEERKATHSQTPSRDTAAASGVIGASVVPVAMAYTSSAARAAPATTSGNEAEGDAEEGEGDEEEEGEGDEEEGEEEDDEGGEDEDEEDSEEEEDSDEDSDSSSSSEEDSSSSSEEDSSSSSEEDSDEEDSDEEDSSTKTLDENCTPRPSTSPARPSASDHNNITI</sequence>
<feature type="compositionally biased region" description="Low complexity" evidence="2">
    <location>
        <begin position="189"/>
        <end position="198"/>
    </location>
</feature>
<evidence type="ECO:0000313" key="4">
    <source>
        <dbReference type="Proteomes" id="UP000747542"/>
    </source>
</evidence>
<reference evidence="3" key="1">
    <citation type="journal article" date="2021" name="Sci. Adv.">
        <title>The American lobster genome reveals insights on longevity, neural, and immune adaptations.</title>
        <authorList>
            <person name="Polinski J.M."/>
            <person name="Zimin A.V."/>
            <person name="Clark K.F."/>
            <person name="Kohn A.B."/>
            <person name="Sadowski N."/>
            <person name="Timp W."/>
            <person name="Ptitsyn A."/>
            <person name="Khanna P."/>
            <person name="Romanova D.Y."/>
            <person name="Williams P."/>
            <person name="Greenwood S.J."/>
            <person name="Moroz L.L."/>
            <person name="Walt D.R."/>
            <person name="Bodnar A.G."/>
        </authorList>
    </citation>
    <scope>NUCLEOTIDE SEQUENCE</scope>
    <source>
        <strain evidence="3">GMGI-L3</strain>
    </source>
</reference>
<protein>
    <submittedName>
        <fullName evidence="3">Cuticle protein 6-like 12</fullName>
    </submittedName>
</protein>
<comment type="caution">
    <text evidence="3">The sequence shown here is derived from an EMBL/GenBank/DDBJ whole genome shotgun (WGS) entry which is preliminary data.</text>
</comment>
<dbReference type="InterPro" id="IPR000618">
    <property type="entry name" value="Insect_cuticle"/>
</dbReference>
<evidence type="ECO:0000313" key="3">
    <source>
        <dbReference type="EMBL" id="KAG7156800.1"/>
    </source>
</evidence>
<evidence type="ECO:0000256" key="2">
    <source>
        <dbReference type="SAM" id="MobiDB-lite"/>
    </source>
</evidence>
<accession>A0A8J5MMK9</accession>
<feature type="region of interest" description="Disordered" evidence="2">
    <location>
        <begin position="189"/>
        <end position="316"/>
    </location>
</feature>